<dbReference type="PRINTS" id="PR00695">
    <property type="entry name" value="CUNO2RDTASE"/>
</dbReference>
<evidence type="ECO:0000256" key="10">
    <source>
        <dbReference type="ARBA" id="ARBA00022630"/>
    </source>
</evidence>
<evidence type="ECO:0000256" key="2">
    <source>
        <dbReference type="ARBA" id="ARBA00001973"/>
    </source>
</evidence>
<dbReference type="Gene3D" id="2.60.40.420">
    <property type="entry name" value="Cupredoxins - blue copper proteins"/>
    <property type="match status" value="3"/>
</dbReference>
<dbReference type="InterPro" id="IPR011706">
    <property type="entry name" value="Cu-oxidase_C"/>
</dbReference>
<evidence type="ECO:0000259" key="21">
    <source>
        <dbReference type="Pfam" id="PF00394"/>
    </source>
</evidence>
<comment type="cofactor">
    <cofactor evidence="2">
        <name>Cu(2+)</name>
        <dbReference type="ChEBI" id="CHEBI:29036"/>
    </cofactor>
</comment>
<dbReference type="InterPro" id="IPR045087">
    <property type="entry name" value="Cu-oxidase_fam"/>
</dbReference>
<evidence type="ECO:0000256" key="17">
    <source>
        <dbReference type="ARBA" id="ARBA00023063"/>
    </source>
</evidence>
<reference evidence="24 25" key="1">
    <citation type="submission" date="2021-01" db="EMBL/GenBank/DDBJ databases">
        <title>Sequencing the genomes of 1000 actinobacteria strains.</title>
        <authorList>
            <person name="Klenk H.-P."/>
        </authorList>
    </citation>
    <scope>NUCLEOTIDE SEQUENCE [LARGE SCALE GENOMIC DNA]</scope>
    <source>
        <strain evidence="24 25">DSM 13057</strain>
    </source>
</reference>
<evidence type="ECO:0000256" key="1">
    <source>
        <dbReference type="ARBA" id="ARBA00001960"/>
    </source>
</evidence>
<name>A0ABS2L102_9MICO</name>
<comment type="pathway">
    <text evidence="5">Nitrogen metabolism; nitrate reduction (denitrification); dinitrogen from nitrate: step 2/4.</text>
</comment>
<feature type="domain" description="Plastocyanin-like" evidence="22">
    <location>
        <begin position="383"/>
        <end position="487"/>
    </location>
</feature>
<comment type="similarity">
    <text evidence="6">Belongs to the multicopper oxidase family.</text>
</comment>
<evidence type="ECO:0000313" key="25">
    <source>
        <dbReference type="Proteomes" id="UP000776164"/>
    </source>
</evidence>
<dbReference type="InterPro" id="IPR001287">
    <property type="entry name" value="NO2-reductase_Cu"/>
</dbReference>
<dbReference type="EC" id="1.7.2.1" evidence="8"/>
<keyword evidence="20" id="KW-1133">Transmembrane helix</keyword>
<keyword evidence="14" id="KW-0274">FAD</keyword>
<evidence type="ECO:0000256" key="8">
    <source>
        <dbReference type="ARBA" id="ARBA00011882"/>
    </source>
</evidence>
<evidence type="ECO:0000313" key="24">
    <source>
        <dbReference type="EMBL" id="MBM7470753.1"/>
    </source>
</evidence>
<evidence type="ECO:0000259" key="22">
    <source>
        <dbReference type="Pfam" id="PF07731"/>
    </source>
</evidence>
<feature type="domain" description="Plastocyanin-like" evidence="21">
    <location>
        <begin position="227"/>
        <end position="298"/>
    </location>
</feature>
<gene>
    <name evidence="24" type="ORF">JOE66_000387</name>
</gene>
<dbReference type="InterPro" id="IPR001117">
    <property type="entry name" value="Cu-oxidase_2nd"/>
</dbReference>
<dbReference type="PANTHER" id="PTHR11709">
    <property type="entry name" value="MULTI-COPPER OXIDASE"/>
    <property type="match status" value="1"/>
</dbReference>
<evidence type="ECO:0000256" key="18">
    <source>
        <dbReference type="ARBA" id="ARBA00032356"/>
    </source>
</evidence>
<evidence type="ECO:0000256" key="3">
    <source>
        <dbReference type="ARBA" id="ARBA00001974"/>
    </source>
</evidence>
<evidence type="ECO:0000256" key="7">
    <source>
        <dbReference type="ARBA" id="ARBA00011233"/>
    </source>
</evidence>
<dbReference type="CDD" id="cd13900">
    <property type="entry name" value="CuRO_3_Tth-MCO_like"/>
    <property type="match status" value="1"/>
</dbReference>
<keyword evidence="17" id="KW-0534">Nitrate assimilation</keyword>
<evidence type="ECO:0000256" key="5">
    <source>
        <dbReference type="ARBA" id="ARBA00005127"/>
    </source>
</evidence>
<evidence type="ECO:0000256" key="16">
    <source>
        <dbReference type="ARBA" id="ARBA00023008"/>
    </source>
</evidence>
<feature type="domain" description="Plastocyanin-like" evidence="23">
    <location>
        <begin position="74"/>
        <end position="182"/>
    </location>
</feature>
<evidence type="ECO:0000256" key="20">
    <source>
        <dbReference type="SAM" id="Phobius"/>
    </source>
</evidence>
<evidence type="ECO:0000259" key="23">
    <source>
        <dbReference type="Pfam" id="PF07732"/>
    </source>
</evidence>
<protein>
    <recommendedName>
        <fullName evidence="9">Copper-containing nitrite reductase</fullName>
        <ecNumber evidence="8">1.7.2.1</ecNumber>
    </recommendedName>
    <alternativeName>
        <fullName evidence="18">Cu-NIR</fullName>
    </alternativeName>
</protein>
<comment type="subcellular location">
    <subcellularLocation>
        <location evidence="4">Periplasm</location>
    </subcellularLocation>
</comment>
<dbReference type="Pfam" id="PF00394">
    <property type="entry name" value="Cu-oxidase"/>
    <property type="match status" value="1"/>
</dbReference>
<keyword evidence="20" id="KW-0812">Transmembrane</keyword>
<keyword evidence="20" id="KW-0472">Membrane</keyword>
<evidence type="ECO:0000256" key="15">
    <source>
        <dbReference type="ARBA" id="ARBA00023002"/>
    </source>
</evidence>
<comment type="subunit">
    <text evidence="7">Homotrimer.</text>
</comment>
<dbReference type="CDD" id="cd13881">
    <property type="entry name" value="CuRO_2_McoC_like"/>
    <property type="match status" value="1"/>
</dbReference>
<dbReference type="InterPro" id="IPR008972">
    <property type="entry name" value="Cupredoxin"/>
</dbReference>
<keyword evidence="16" id="KW-0186">Copper</keyword>
<comment type="cofactor">
    <cofactor evidence="3">
        <name>FAD</name>
        <dbReference type="ChEBI" id="CHEBI:57692"/>
    </cofactor>
</comment>
<keyword evidence="12" id="KW-0677">Repeat</keyword>
<evidence type="ECO:0000256" key="19">
    <source>
        <dbReference type="ARBA" id="ARBA00049340"/>
    </source>
</evidence>
<dbReference type="Pfam" id="PF07732">
    <property type="entry name" value="Cu-oxidase_3"/>
    <property type="match status" value="1"/>
</dbReference>
<keyword evidence="11" id="KW-0479">Metal-binding</keyword>
<keyword evidence="13" id="KW-0574">Periplasm</keyword>
<evidence type="ECO:0000256" key="14">
    <source>
        <dbReference type="ARBA" id="ARBA00022827"/>
    </source>
</evidence>
<evidence type="ECO:0000256" key="4">
    <source>
        <dbReference type="ARBA" id="ARBA00004418"/>
    </source>
</evidence>
<dbReference type="PANTHER" id="PTHR11709:SF518">
    <property type="entry name" value="MULTICOPPER OXIDASE"/>
    <property type="match status" value="1"/>
</dbReference>
<dbReference type="EMBL" id="JAFBBU010000001">
    <property type="protein sequence ID" value="MBM7470753.1"/>
    <property type="molecule type" value="Genomic_DNA"/>
</dbReference>
<evidence type="ECO:0000256" key="13">
    <source>
        <dbReference type="ARBA" id="ARBA00022764"/>
    </source>
</evidence>
<keyword evidence="10" id="KW-0285">Flavoprotein</keyword>
<keyword evidence="25" id="KW-1185">Reference proteome</keyword>
<evidence type="ECO:0000256" key="11">
    <source>
        <dbReference type="ARBA" id="ARBA00022723"/>
    </source>
</evidence>
<evidence type="ECO:0000256" key="9">
    <source>
        <dbReference type="ARBA" id="ARBA00017290"/>
    </source>
</evidence>
<proteinExistence type="inferred from homology"/>
<feature type="transmembrane region" description="Helical" evidence="20">
    <location>
        <begin position="9"/>
        <end position="29"/>
    </location>
</feature>
<dbReference type="Pfam" id="PF07731">
    <property type="entry name" value="Cu-oxidase_2"/>
    <property type="match status" value="1"/>
</dbReference>
<dbReference type="RefSeq" id="WP_205106457.1">
    <property type="nucleotide sequence ID" value="NZ_BAAAHT010000018.1"/>
</dbReference>
<dbReference type="CDD" id="cd13853">
    <property type="entry name" value="CuRO_1_Tth-MCO_like"/>
    <property type="match status" value="1"/>
</dbReference>
<dbReference type="InterPro" id="IPR011707">
    <property type="entry name" value="Cu-oxidase-like_N"/>
</dbReference>
<comment type="caution">
    <text evidence="24">The sequence shown here is derived from an EMBL/GenBank/DDBJ whole genome shotgun (WGS) entry which is preliminary data.</text>
</comment>
<comment type="cofactor">
    <cofactor evidence="1">
        <name>Cu(+)</name>
        <dbReference type="ChEBI" id="CHEBI:49552"/>
    </cofactor>
</comment>
<comment type="catalytic activity">
    <reaction evidence="19">
        <text>nitric oxide + Fe(III)-[cytochrome c] + H2O = Fe(II)-[cytochrome c] + nitrite + 2 H(+)</text>
        <dbReference type="Rhea" id="RHEA:15233"/>
        <dbReference type="Rhea" id="RHEA-COMP:10350"/>
        <dbReference type="Rhea" id="RHEA-COMP:14399"/>
        <dbReference type="ChEBI" id="CHEBI:15377"/>
        <dbReference type="ChEBI" id="CHEBI:15378"/>
        <dbReference type="ChEBI" id="CHEBI:16301"/>
        <dbReference type="ChEBI" id="CHEBI:16480"/>
        <dbReference type="ChEBI" id="CHEBI:29033"/>
        <dbReference type="ChEBI" id="CHEBI:29034"/>
        <dbReference type="EC" id="1.7.2.1"/>
    </reaction>
</comment>
<keyword evidence="15" id="KW-0560">Oxidoreductase</keyword>
<sequence length="488" mass="51844">MEPISRRSAITLGGIGAAFFIAGGVGLVWDGLSRTVPITGLASGEAFAEPEVRRSVGGVLDVRLSASPTPVVIGGTTVDALTYNGSLPGPTLVVRPGDVLKISVNNQIGAPTNLHTHGLHVSPEGSSDNVFRQVDSGSLADYQYEIPTDHPPGLFWYHPHHHGMTAEQVFAGMYGAIVVEDPDPIDATSGRVLVISDITFDSAGQILATSQMDRMSGREGEMLMLNGQIAPIISAHTGDREQWSIVNACTSRYLDLTLTGQSMQLLGNDSGRFASPRDVTELRLAPGNRADVLVTMKAGTSQLQALPVDRGSVGSMTVSAPRATSTATLATVVVAGASAGRTFASPPTTTPRDLRADKVDGSRTLTLAMGAAGMGMGGGGMMQFTIDGRTFDPNRVDQSVRAHTIEEWMIVNTSTMDHPFHLHVWPMQLVEVGGAPENDAVWRDVVNVPAKSHARVRIAFDDFTGKTVYHCHIFDHEDNGMMGVISVE</sequence>
<dbReference type="SUPFAM" id="SSF49503">
    <property type="entry name" value="Cupredoxins"/>
    <property type="match status" value="3"/>
</dbReference>
<organism evidence="24 25">
    <name type="scientific">Subtercola frigoramans</name>
    <dbReference type="NCBI Taxonomy" id="120298"/>
    <lineage>
        <taxon>Bacteria</taxon>
        <taxon>Bacillati</taxon>
        <taxon>Actinomycetota</taxon>
        <taxon>Actinomycetes</taxon>
        <taxon>Micrococcales</taxon>
        <taxon>Microbacteriaceae</taxon>
        <taxon>Subtercola</taxon>
    </lineage>
</organism>
<dbReference type="InterPro" id="IPR002355">
    <property type="entry name" value="Cu_oxidase_Cu_BS"/>
</dbReference>
<dbReference type="PROSITE" id="PS00080">
    <property type="entry name" value="MULTICOPPER_OXIDASE2"/>
    <property type="match status" value="1"/>
</dbReference>
<accession>A0ABS2L102</accession>
<evidence type="ECO:0000256" key="6">
    <source>
        <dbReference type="ARBA" id="ARBA00010609"/>
    </source>
</evidence>
<evidence type="ECO:0000256" key="12">
    <source>
        <dbReference type="ARBA" id="ARBA00022737"/>
    </source>
</evidence>
<dbReference type="Proteomes" id="UP000776164">
    <property type="component" value="Unassembled WGS sequence"/>
</dbReference>